<evidence type="ECO:0000259" key="5">
    <source>
        <dbReference type="SMART" id="SM00861"/>
    </source>
</evidence>
<dbReference type="InterPro" id="IPR005474">
    <property type="entry name" value="Transketolase_N"/>
</dbReference>
<feature type="domain" description="Transketolase-like pyrimidine-binding" evidence="5">
    <location>
        <begin position="391"/>
        <end position="575"/>
    </location>
</feature>
<dbReference type="Proteomes" id="UP000034849">
    <property type="component" value="Unassembled WGS sequence"/>
</dbReference>
<evidence type="ECO:0000313" key="6">
    <source>
        <dbReference type="EMBL" id="KKQ27739.1"/>
    </source>
</evidence>
<dbReference type="EMBL" id="LBSX01000006">
    <property type="protein sequence ID" value="KKQ27739.1"/>
    <property type="molecule type" value="Genomic_DNA"/>
</dbReference>
<dbReference type="PATRIC" id="fig|1619046.3.peg.441"/>
<evidence type="ECO:0000313" key="7">
    <source>
        <dbReference type="Proteomes" id="UP000034849"/>
    </source>
</evidence>
<dbReference type="SUPFAM" id="SSF52518">
    <property type="entry name" value="Thiamin diphosphate-binding fold (THDP-binding)"/>
    <property type="match status" value="2"/>
</dbReference>
<dbReference type="InterPro" id="IPR005475">
    <property type="entry name" value="Transketolase-like_Pyr-bd"/>
</dbReference>
<evidence type="ECO:0000256" key="4">
    <source>
        <dbReference type="ARBA" id="ARBA00049473"/>
    </source>
</evidence>
<comment type="catalytic activity">
    <reaction evidence="4">
        <text>D-sedoheptulose 7-phosphate + D-glyceraldehyde 3-phosphate = aldehydo-D-ribose 5-phosphate + D-xylulose 5-phosphate</text>
        <dbReference type="Rhea" id="RHEA:10508"/>
        <dbReference type="ChEBI" id="CHEBI:57483"/>
        <dbReference type="ChEBI" id="CHEBI:57737"/>
        <dbReference type="ChEBI" id="CHEBI:58273"/>
        <dbReference type="ChEBI" id="CHEBI:59776"/>
        <dbReference type="EC" id="2.2.1.1"/>
    </reaction>
</comment>
<dbReference type="Gene3D" id="3.40.50.970">
    <property type="match status" value="2"/>
</dbReference>
<dbReference type="Pfam" id="PF00456">
    <property type="entry name" value="Transketolase_N"/>
    <property type="match status" value="1"/>
</dbReference>
<dbReference type="AlphaFoldDB" id="A0A0G0IUA9"/>
<name>A0A0G0IUA9_9BACT</name>
<dbReference type="GO" id="GO:0005829">
    <property type="term" value="C:cytosol"/>
    <property type="evidence" value="ECO:0007669"/>
    <property type="project" value="TreeGrafter"/>
</dbReference>
<evidence type="ECO:0000256" key="3">
    <source>
        <dbReference type="ARBA" id="ARBA00007131"/>
    </source>
</evidence>
<dbReference type="GO" id="GO:0006098">
    <property type="term" value="P:pentose-phosphate shunt"/>
    <property type="evidence" value="ECO:0007669"/>
    <property type="project" value="TreeGrafter"/>
</dbReference>
<dbReference type="PANTHER" id="PTHR43522">
    <property type="entry name" value="TRANSKETOLASE"/>
    <property type="match status" value="1"/>
</dbReference>
<dbReference type="GO" id="GO:0004802">
    <property type="term" value="F:transketolase activity"/>
    <property type="evidence" value="ECO:0007669"/>
    <property type="project" value="UniProtKB-EC"/>
</dbReference>
<comment type="similarity">
    <text evidence="3">Belongs to the transketolase family.</text>
</comment>
<accession>A0A0G0IUA9</accession>
<comment type="cofactor">
    <cofactor evidence="1">
        <name>Mg(2+)</name>
        <dbReference type="ChEBI" id="CHEBI:18420"/>
    </cofactor>
</comment>
<dbReference type="InterPro" id="IPR029061">
    <property type="entry name" value="THDP-binding"/>
</dbReference>
<dbReference type="SUPFAM" id="SSF52922">
    <property type="entry name" value="TK C-terminal domain-like"/>
    <property type="match status" value="1"/>
</dbReference>
<gene>
    <name evidence="6" type="ORF">US42_C0006G0046</name>
</gene>
<proteinExistence type="inferred from homology"/>
<protein>
    <submittedName>
        <fullName evidence="6">Transketolase a tkta</fullName>
    </submittedName>
</protein>
<dbReference type="PANTHER" id="PTHR43522:SF2">
    <property type="entry name" value="TRANSKETOLASE 1-RELATED"/>
    <property type="match status" value="1"/>
</dbReference>
<dbReference type="Gene3D" id="3.40.50.920">
    <property type="match status" value="1"/>
</dbReference>
<comment type="caution">
    <text evidence="6">The sequence shown here is derived from an EMBL/GenBank/DDBJ whole genome shotgun (WGS) entry which is preliminary data.</text>
</comment>
<evidence type="ECO:0000256" key="1">
    <source>
        <dbReference type="ARBA" id="ARBA00001946"/>
    </source>
</evidence>
<dbReference type="Pfam" id="PF02779">
    <property type="entry name" value="Transket_pyr"/>
    <property type="match status" value="1"/>
</dbReference>
<evidence type="ECO:0000256" key="2">
    <source>
        <dbReference type="ARBA" id="ARBA00001964"/>
    </source>
</evidence>
<comment type="cofactor">
    <cofactor evidence="2">
        <name>thiamine diphosphate</name>
        <dbReference type="ChEBI" id="CHEBI:58937"/>
    </cofactor>
</comment>
<dbReference type="CDD" id="cd07033">
    <property type="entry name" value="TPP_PYR_DXS_TK_like"/>
    <property type="match status" value="1"/>
</dbReference>
<dbReference type="SMART" id="SM00861">
    <property type="entry name" value="Transket_pyr"/>
    <property type="match status" value="1"/>
</dbReference>
<organism evidence="6 7">
    <name type="scientific">Candidatus Magasanikbacteria bacterium GW2011_GWC2_37_14</name>
    <dbReference type="NCBI Taxonomy" id="1619046"/>
    <lineage>
        <taxon>Bacteria</taxon>
        <taxon>Candidatus Magasanikiibacteriota</taxon>
    </lineage>
</organism>
<dbReference type="STRING" id="1619046.US42_C0006G0046"/>
<dbReference type="InterPro" id="IPR009014">
    <property type="entry name" value="Transketo_C/PFOR_II"/>
</dbReference>
<sequence length="728" mass="79490">MSYNFKGGEYLNLQGQTLASLPGIDLEKLTEIARIMRGFIFTTVEAARSGHPGGPSAKVEQFLGMVLGGAMAFDALDPKNTGRDRVIWSAGHCSPGLYAGLAVIYEALRKAGINFDGKKLQAVLPEDLARFRHPDGPQGHIENHNPLTDFGTGPSGHGLSVAGGMAAVHKSCGLKTKFWVFMGDAESEEGMSYEARNLINVIGLDNVIVSLDYNHYGIDGDINEVISSPYINHWLGMGWNVIEIDGHNLLECIYAYKKAAEGFANGSPTVVIAHTIKGKYYGAKENTADSHGSPAKFDEYVAIMKNLGFEVPGVEKEILKDIAVVQNALTPELGSYIAERLVVTKNNLKSEEENIGIMKTTLAGRELVNPTSIKCPVELPAEFVYEPGTKVATRKATQAWFEWLMKQTAFFYAGTGDLSKSILTDKAEKVFGIMSRTNPLGRGVRFGIAEQNMAMWSAGLTVDRLPGGFAPVSIFSSYAVFTSMMTNCVRLTLINNHLDPTHKGFFIMLAAHDGPETGEDGPTHQGMYWMSIFTAYPGIKVYKPLDANETIAMLFYALEKGEPIVLSVSRPDTLVLDRSVGSSKPADANNGAYVFYETKESKENSKKIVLAVSGSIPMANTMKIVPDLEAQGLSVKVLAVTSPQLFEELRKNNPAKAQEIFADEERAITIPIHNGWKGFLYPFILPADYQERGISIDTYLKSGTSDEVYALAGMMSEDIKNKILNIIK</sequence>
<dbReference type="InterPro" id="IPR033247">
    <property type="entry name" value="Transketolase_fam"/>
</dbReference>
<reference evidence="6 7" key="1">
    <citation type="journal article" date="2015" name="Nature">
        <title>rRNA introns, odd ribosomes, and small enigmatic genomes across a large radiation of phyla.</title>
        <authorList>
            <person name="Brown C.T."/>
            <person name="Hug L.A."/>
            <person name="Thomas B.C."/>
            <person name="Sharon I."/>
            <person name="Castelle C.J."/>
            <person name="Singh A."/>
            <person name="Wilkins M.J."/>
            <person name="Williams K.H."/>
            <person name="Banfield J.F."/>
        </authorList>
    </citation>
    <scope>NUCLEOTIDE SEQUENCE [LARGE SCALE GENOMIC DNA]</scope>
</reference>